<accession>A0A5N5SK67</accession>
<organism evidence="1 2">
    <name type="scientific">Armadillidium nasatum</name>
    <dbReference type="NCBI Taxonomy" id="96803"/>
    <lineage>
        <taxon>Eukaryota</taxon>
        <taxon>Metazoa</taxon>
        <taxon>Ecdysozoa</taxon>
        <taxon>Arthropoda</taxon>
        <taxon>Crustacea</taxon>
        <taxon>Multicrustacea</taxon>
        <taxon>Malacostraca</taxon>
        <taxon>Eumalacostraca</taxon>
        <taxon>Peracarida</taxon>
        <taxon>Isopoda</taxon>
        <taxon>Oniscidea</taxon>
        <taxon>Crinocheta</taxon>
        <taxon>Armadillidiidae</taxon>
        <taxon>Armadillidium</taxon>
    </lineage>
</organism>
<evidence type="ECO:0000313" key="2">
    <source>
        <dbReference type="Proteomes" id="UP000326759"/>
    </source>
</evidence>
<dbReference type="AlphaFoldDB" id="A0A5N5SK67"/>
<dbReference type="EMBL" id="SEYY01024008">
    <property type="protein sequence ID" value="KAB7494464.1"/>
    <property type="molecule type" value="Genomic_DNA"/>
</dbReference>
<reference evidence="1 2" key="1">
    <citation type="journal article" date="2019" name="PLoS Biol.">
        <title>Sex chromosomes control vertical transmission of feminizing Wolbachia symbionts in an isopod.</title>
        <authorList>
            <person name="Becking T."/>
            <person name="Chebbi M.A."/>
            <person name="Giraud I."/>
            <person name="Moumen B."/>
            <person name="Laverre T."/>
            <person name="Caubet Y."/>
            <person name="Peccoud J."/>
            <person name="Gilbert C."/>
            <person name="Cordaux R."/>
        </authorList>
    </citation>
    <scope>NUCLEOTIDE SEQUENCE [LARGE SCALE GENOMIC DNA]</scope>
    <source>
        <strain evidence="1">ANa2</strain>
        <tissue evidence="1">Whole body excluding digestive tract and cuticle</tissue>
    </source>
</reference>
<sequence>MISLYWDIMDFVCLLILLSLGLVTNCFSYILIIFRAFALYNCNEYTYIMNETKGYLYIEN</sequence>
<proteinExistence type="predicted"/>
<protein>
    <submittedName>
        <fullName evidence="1">Uncharacterized protein</fullName>
    </submittedName>
</protein>
<evidence type="ECO:0000313" key="1">
    <source>
        <dbReference type="EMBL" id="KAB7494464.1"/>
    </source>
</evidence>
<gene>
    <name evidence="1" type="ORF">Anas_11994</name>
</gene>
<dbReference type="Proteomes" id="UP000326759">
    <property type="component" value="Unassembled WGS sequence"/>
</dbReference>
<keyword evidence="2" id="KW-1185">Reference proteome</keyword>
<comment type="caution">
    <text evidence="1">The sequence shown here is derived from an EMBL/GenBank/DDBJ whole genome shotgun (WGS) entry which is preliminary data.</text>
</comment>
<name>A0A5N5SK67_9CRUS</name>